<evidence type="ECO:0000256" key="2">
    <source>
        <dbReference type="ARBA" id="ARBA00007118"/>
    </source>
</evidence>
<organism evidence="7">
    <name type="scientific">bioreactor metagenome</name>
    <dbReference type="NCBI Taxonomy" id="1076179"/>
    <lineage>
        <taxon>unclassified sequences</taxon>
        <taxon>metagenomes</taxon>
        <taxon>ecological metagenomes</taxon>
    </lineage>
</organism>
<protein>
    <recommendedName>
        <fullName evidence="6">Nitroreductase domain-containing protein</fullName>
    </recommendedName>
</protein>
<keyword evidence="3" id="KW-0285">Flavoprotein</keyword>
<evidence type="ECO:0000256" key="5">
    <source>
        <dbReference type="ARBA" id="ARBA00023002"/>
    </source>
</evidence>
<comment type="similarity">
    <text evidence="2">Belongs to the nitroreductase family.</text>
</comment>
<dbReference type="InterPro" id="IPR029479">
    <property type="entry name" value="Nitroreductase"/>
</dbReference>
<evidence type="ECO:0000256" key="3">
    <source>
        <dbReference type="ARBA" id="ARBA00022630"/>
    </source>
</evidence>
<dbReference type="Pfam" id="PF00881">
    <property type="entry name" value="Nitroreductase"/>
    <property type="match status" value="1"/>
</dbReference>
<keyword evidence="5" id="KW-0560">Oxidoreductase</keyword>
<comment type="caution">
    <text evidence="7">The sequence shown here is derived from an EMBL/GenBank/DDBJ whole genome shotgun (WGS) entry which is preliminary data.</text>
</comment>
<feature type="domain" description="Nitroreductase" evidence="6">
    <location>
        <begin position="171"/>
        <end position="223"/>
    </location>
</feature>
<dbReference type="EMBL" id="VSSQ01003823">
    <property type="protein sequence ID" value="MPM22501.1"/>
    <property type="molecule type" value="Genomic_DNA"/>
</dbReference>
<dbReference type="PANTHER" id="PTHR43673:SF2">
    <property type="entry name" value="NITROREDUCTASE"/>
    <property type="match status" value="1"/>
</dbReference>
<name>A0A644Y3K4_9ZZZZ</name>
<evidence type="ECO:0000313" key="7">
    <source>
        <dbReference type="EMBL" id="MPM22501.1"/>
    </source>
</evidence>
<reference evidence="7" key="1">
    <citation type="submission" date="2019-08" db="EMBL/GenBank/DDBJ databases">
        <authorList>
            <person name="Kucharzyk K."/>
            <person name="Murdoch R.W."/>
            <person name="Higgins S."/>
            <person name="Loffler F."/>
        </authorList>
    </citation>
    <scope>NUCLEOTIDE SEQUENCE</scope>
</reference>
<dbReference type="AlphaFoldDB" id="A0A644Y3K4"/>
<evidence type="ECO:0000256" key="4">
    <source>
        <dbReference type="ARBA" id="ARBA00022643"/>
    </source>
</evidence>
<evidence type="ECO:0000259" key="6">
    <source>
        <dbReference type="Pfam" id="PF00881"/>
    </source>
</evidence>
<dbReference type="GO" id="GO:0016491">
    <property type="term" value="F:oxidoreductase activity"/>
    <property type="evidence" value="ECO:0007669"/>
    <property type="project" value="UniProtKB-KW"/>
</dbReference>
<dbReference type="PANTHER" id="PTHR43673">
    <property type="entry name" value="NAD(P)H NITROREDUCTASE YDGI-RELATED"/>
    <property type="match status" value="1"/>
</dbReference>
<keyword evidence="4" id="KW-0288">FMN</keyword>
<dbReference type="Gene3D" id="3.40.109.10">
    <property type="entry name" value="NADH Oxidase"/>
    <property type="match status" value="1"/>
</dbReference>
<proteinExistence type="inferred from homology"/>
<evidence type="ECO:0000256" key="1">
    <source>
        <dbReference type="ARBA" id="ARBA00001917"/>
    </source>
</evidence>
<sequence>MNKFGQILRVILPVRIRKIGGKISRRIELKKLYRLDLNRFSKSAINLVSNMDAINLRSSITMGYHGIEKGFCKPKFRFGFGKNAIQSLGVYLLEYYNKGYNMQDQRVKTAIGVLEKYCEIHEGKSEYLNSVKSILDSIHVPKSAQNVGLKQYDREKIINSVKSDFQSLALNRMSVRDYGEEVVDKNLIEEALQIAMKTPSVCNRQTWMVHLITDSILLKRVLEIQGGFSGNGANLSNVILVTTNAKYFSGSIERNQGYIDGGIYLMSVVYALTYKGMATCILNAAFDYKREKEIRVLLGIDESELLIGFVTIGNYPGKFKCPVSVRDSYDEHLIIH</sequence>
<accession>A0A644Y3K4</accession>
<gene>
    <name evidence="7" type="ORF">SDC9_68956</name>
</gene>
<comment type="cofactor">
    <cofactor evidence="1">
        <name>FMN</name>
        <dbReference type="ChEBI" id="CHEBI:58210"/>
    </cofactor>
</comment>
<dbReference type="InterPro" id="IPR000415">
    <property type="entry name" value="Nitroreductase-like"/>
</dbReference>
<dbReference type="SUPFAM" id="SSF55469">
    <property type="entry name" value="FMN-dependent nitroreductase-like"/>
    <property type="match status" value="1"/>
</dbReference>